<protein>
    <submittedName>
        <fullName evidence="2">Uncharacterized protein</fullName>
    </submittedName>
</protein>
<evidence type="ECO:0000256" key="1">
    <source>
        <dbReference type="SAM" id="MobiDB-lite"/>
    </source>
</evidence>
<feature type="region of interest" description="Disordered" evidence="1">
    <location>
        <begin position="1"/>
        <end position="74"/>
    </location>
</feature>
<feature type="compositionally biased region" description="Basic and acidic residues" evidence="1">
    <location>
        <begin position="1"/>
        <end position="21"/>
    </location>
</feature>
<dbReference type="Proteomes" id="UP000765509">
    <property type="component" value="Unassembled WGS sequence"/>
</dbReference>
<organism evidence="2 3">
    <name type="scientific">Austropuccinia psidii MF-1</name>
    <dbReference type="NCBI Taxonomy" id="1389203"/>
    <lineage>
        <taxon>Eukaryota</taxon>
        <taxon>Fungi</taxon>
        <taxon>Dikarya</taxon>
        <taxon>Basidiomycota</taxon>
        <taxon>Pucciniomycotina</taxon>
        <taxon>Pucciniomycetes</taxon>
        <taxon>Pucciniales</taxon>
        <taxon>Sphaerophragmiaceae</taxon>
        <taxon>Austropuccinia</taxon>
    </lineage>
</organism>
<keyword evidence="3" id="KW-1185">Reference proteome</keyword>
<reference evidence="2" key="1">
    <citation type="submission" date="2021-03" db="EMBL/GenBank/DDBJ databases">
        <title>Draft genome sequence of rust myrtle Austropuccinia psidii MF-1, a brazilian biotype.</title>
        <authorList>
            <person name="Quecine M.C."/>
            <person name="Pachon D.M.R."/>
            <person name="Bonatelli M.L."/>
            <person name="Correr F.H."/>
            <person name="Franceschini L.M."/>
            <person name="Leite T.F."/>
            <person name="Margarido G.R.A."/>
            <person name="Almeida C.A."/>
            <person name="Ferrarezi J.A."/>
            <person name="Labate C.A."/>
        </authorList>
    </citation>
    <scope>NUCLEOTIDE SEQUENCE</scope>
    <source>
        <strain evidence="2">MF-1</strain>
    </source>
</reference>
<evidence type="ECO:0000313" key="3">
    <source>
        <dbReference type="Proteomes" id="UP000765509"/>
    </source>
</evidence>
<name>A0A9Q3JI27_9BASI</name>
<dbReference type="EMBL" id="AVOT02071789">
    <property type="protein sequence ID" value="MBW0561970.1"/>
    <property type="molecule type" value="Genomic_DNA"/>
</dbReference>
<dbReference type="AlphaFoldDB" id="A0A9Q3JI27"/>
<feature type="compositionally biased region" description="Polar residues" evidence="1">
    <location>
        <begin position="48"/>
        <end position="70"/>
    </location>
</feature>
<gene>
    <name evidence="2" type="ORF">O181_101685</name>
</gene>
<comment type="caution">
    <text evidence="2">The sequence shown here is derived from an EMBL/GenBank/DDBJ whole genome shotgun (WGS) entry which is preliminary data.</text>
</comment>
<sequence>MEFIDGRERNDSFNSRMEEKQPSTIQASAKSSPSSQHQRFQHEKGAKSSEQGQRQSTSYKSLQPGLQNPKDSAGCNGKCILDGQNSDGITEKGQSQIKISEMIPDILDGIPNLYIAIINVKSHIYDKKSSICNNLKTNNLSLSQINQTIMCFEKGLRTIKTSNNDNLFGNKFNETYAINKELTDKYSKFNIDDLIETRIKQAINIIKEDNNKVLDDIANSYTEVNTYTIVLKKCFDTSQ</sequence>
<feature type="compositionally biased region" description="Polar residues" evidence="1">
    <location>
        <begin position="22"/>
        <end position="38"/>
    </location>
</feature>
<evidence type="ECO:0000313" key="2">
    <source>
        <dbReference type="EMBL" id="MBW0561970.1"/>
    </source>
</evidence>
<proteinExistence type="predicted"/>
<accession>A0A9Q3JI27</accession>